<evidence type="ECO:0000313" key="3">
    <source>
        <dbReference type="Proteomes" id="UP001138961"/>
    </source>
</evidence>
<proteinExistence type="predicted"/>
<reference evidence="2" key="1">
    <citation type="submission" date="2021-10" db="EMBL/GenBank/DDBJ databases">
        <title>Loktanella gaetbuli sp. nov., isolated from a tidal flat.</title>
        <authorList>
            <person name="Park S."/>
            <person name="Yoon J.-H."/>
        </authorList>
    </citation>
    <scope>NUCLEOTIDE SEQUENCE</scope>
    <source>
        <strain evidence="2">TSTF-M6</strain>
    </source>
</reference>
<accession>A0ABS8BVW1</accession>
<keyword evidence="3" id="KW-1185">Reference proteome</keyword>
<dbReference type="RefSeq" id="WP_226748495.1">
    <property type="nucleotide sequence ID" value="NZ_JAJATZ010000005.1"/>
</dbReference>
<comment type="caution">
    <text evidence="2">The sequence shown here is derived from an EMBL/GenBank/DDBJ whole genome shotgun (WGS) entry which is preliminary data.</text>
</comment>
<keyword evidence="1" id="KW-0472">Membrane</keyword>
<gene>
    <name evidence="2" type="ORF">LGQ03_11345</name>
</gene>
<evidence type="ECO:0000313" key="2">
    <source>
        <dbReference type="EMBL" id="MCB5199832.1"/>
    </source>
</evidence>
<evidence type="ECO:0000256" key="1">
    <source>
        <dbReference type="SAM" id="Phobius"/>
    </source>
</evidence>
<dbReference type="EMBL" id="JAJATZ010000005">
    <property type="protein sequence ID" value="MCB5199832.1"/>
    <property type="molecule type" value="Genomic_DNA"/>
</dbReference>
<sequence>MNTPAHVVFGLFAFADPKDRRVTGAAITGALLPDLSLYLLAGWALLVQRIPGQVVFGELYYSDAWQAVFRIDNSFILWSMALAAGIALKSRVVVALCAAALLHLVLDFPFHREDARAHFWPLTDWKFISPVSYWDPAHHGRIVAGVEVATVVAATLWLWRQYPGRVMRTLLAVLLVLEVTPPLMFGLMSLG</sequence>
<protein>
    <submittedName>
        <fullName evidence="2">Cobalamin biosynthesis protein CobQ</fullName>
    </submittedName>
</protein>
<feature type="transmembrane region" description="Helical" evidence="1">
    <location>
        <begin position="171"/>
        <end position="190"/>
    </location>
</feature>
<keyword evidence="1" id="KW-1133">Transmembrane helix</keyword>
<dbReference type="Proteomes" id="UP001138961">
    <property type="component" value="Unassembled WGS sequence"/>
</dbReference>
<organism evidence="2 3">
    <name type="scientific">Loktanella gaetbuli</name>
    <dbReference type="NCBI Taxonomy" id="2881335"/>
    <lineage>
        <taxon>Bacteria</taxon>
        <taxon>Pseudomonadati</taxon>
        <taxon>Pseudomonadota</taxon>
        <taxon>Alphaproteobacteria</taxon>
        <taxon>Rhodobacterales</taxon>
        <taxon>Roseobacteraceae</taxon>
        <taxon>Loktanella</taxon>
    </lineage>
</organism>
<feature type="transmembrane region" description="Helical" evidence="1">
    <location>
        <begin position="25"/>
        <end position="46"/>
    </location>
</feature>
<keyword evidence="1" id="KW-0812">Transmembrane</keyword>
<feature type="transmembrane region" description="Helical" evidence="1">
    <location>
        <begin position="142"/>
        <end position="159"/>
    </location>
</feature>
<name>A0ABS8BVW1_9RHOB</name>
<feature type="transmembrane region" description="Helical" evidence="1">
    <location>
        <begin position="75"/>
        <end position="106"/>
    </location>
</feature>